<dbReference type="NCBIfam" id="TIGR00756">
    <property type="entry name" value="PPR"/>
    <property type="match status" value="3"/>
</dbReference>
<dbReference type="PROSITE" id="PS51375">
    <property type="entry name" value="PPR"/>
    <property type="match status" value="3"/>
</dbReference>
<gene>
    <name evidence="4" type="primary">PCMP-H61_18</name>
    <name evidence="4" type="ORF">g.126867</name>
</gene>
<dbReference type="GO" id="GO:0003723">
    <property type="term" value="F:RNA binding"/>
    <property type="evidence" value="ECO:0007669"/>
    <property type="project" value="InterPro"/>
</dbReference>
<dbReference type="InterPro" id="IPR032867">
    <property type="entry name" value="DYW_dom"/>
</dbReference>
<dbReference type="EMBL" id="GDJX01017553">
    <property type="protein sequence ID" value="JAT50383.1"/>
    <property type="molecule type" value="Transcribed_RNA"/>
</dbReference>
<evidence type="ECO:0000256" key="2">
    <source>
        <dbReference type="PROSITE-ProRule" id="PRU00708"/>
    </source>
</evidence>
<sequence length="632" mass="69373">MPSPAAHLRLPPPPKNTSRHFSCVARLPPLSLLPPCPSPRHLHQVHAQLVLLGLASSRAAMGHLLAACAVSPSASPAYSRAVFLQIDLPNVFACNNFIRCLARACGGEAMAFYARARRRNVPTNNYTFPFLLQACSKDPAAAHGGAQVHAHVVKLGHAGDVFVRNGLVHFYCECRQMGDARRVFDELPDRRDVVTWNAAIAGYARDGQVDVCEELFEAMPERDAISWSTMIMGYVQGGLLEKGLGLFREMMERGVSVNEATLVSVLSASAQLGLLEHAQFIHSALKALRFPVSITVATALVDMYAKCGCIVLSKQVFDEMPQRDAFSWNAMLCALAAHGLGREALDLFERFTEEGFRPTSVTFVGVLNACSRAGLVNEGRRHFDSMVGVHGIQPEMEHYGCMVDLLARAGLVGEALEFMEGVMRGPPDPVLLGTLLGACKTHGLVELGVTIGSKLIELEPAHDGHYVLLAGVYAKARKWDDVAKVRRLMSSRGTNKVAGWSLIEAQGRVHKFVAGDRGHERSGEIYQMVETIGHRLGEAGYSPDVSQVLHDIGEEEKVHVMKEHSERLAIAFGLMVIETGRPIRVVKNLRVCGDCHEVSKMISRVFQREIIVRDGSRFHHFKEGSCSCLDYW</sequence>
<name>A0A1D1Y6Y2_9ARAE</name>
<dbReference type="InterPro" id="IPR046960">
    <property type="entry name" value="PPR_At4g14850-like_plant"/>
</dbReference>
<dbReference type="InterPro" id="IPR011990">
    <property type="entry name" value="TPR-like_helical_dom_sf"/>
</dbReference>
<keyword evidence="1" id="KW-0677">Repeat</keyword>
<feature type="repeat" description="PPR" evidence="2">
    <location>
        <begin position="324"/>
        <end position="358"/>
    </location>
</feature>
<dbReference type="GO" id="GO:0009451">
    <property type="term" value="P:RNA modification"/>
    <property type="evidence" value="ECO:0007669"/>
    <property type="project" value="InterPro"/>
</dbReference>
<dbReference type="GO" id="GO:0008270">
    <property type="term" value="F:zinc ion binding"/>
    <property type="evidence" value="ECO:0007669"/>
    <property type="project" value="InterPro"/>
</dbReference>
<reference evidence="4" key="1">
    <citation type="submission" date="2015-07" db="EMBL/GenBank/DDBJ databases">
        <title>Transcriptome Assembly of Anthurium amnicola.</title>
        <authorList>
            <person name="Suzuki J."/>
        </authorList>
    </citation>
    <scope>NUCLEOTIDE SEQUENCE</scope>
</reference>
<evidence type="ECO:0000256" key="1">
    <source>
        <dbReference type="ARBA" id="ARBA00022737"/>
    </source>
</evidence>
<dbReference type="Gene3D" id="1.25.40.10">
    <property type="entry name" value="Tetratricopeptide repeat domain"/>
    <property type="match status" value="3"/>
</dbReference>
<proteinExistence type="predicted"/>
<dbReference type="Pfam" id="PF13041">
    <property type="entry name" value="PPR_2"/>
    <property type="match status" value="1"/>
</dbReference>
<accession>A0A1D1Y6Y2</accession>
<protein>
    <submittedName>
        <fullName evidence="4">Pentatricopeptide repeat-containing protein At5g66520</fullName>
    </submittedName>
</protein>
<evidence type="ECO:0000259" key="3">
    <source>
        <dbReference type="Pfam" id="PF14432"/>
    </source>
</evidence>
<feature type="domain" description="DYW" evidence="3">
    <location>
        <begin position="540"/>
        <end position="632"/>
    </location>
</feature>
<organism evidence="4">
    <name type="scientific">Anthurium amnicola</name>
    <dbReference type="NCBI Taxonomy" id="1678845"/>
    <lineage>
        <taxon>Eukaryota</taxon>
        <taxon>Viridiplantae</taxon>
        <taxon>Streptophyta</taxon>
        <taxon>Embryophyta</taxon>
        <taxon>Tracheophyta</taxon>
        <taxon>Spermatophyta</taxon>
        <taxon>Magnoliopsida</taxon>
        <taxon>Liliopsida</taxon>
        <taxon>Araceae</taxon>
        <taxon>Pothoideae</taxon>
        <taxon>Potheae</taxon>
        <taxon>Anthurium</taxon>
    </lineage>
</organism>
<evidence type="ECO:0000313" key="4">
    <source>
        <dbReference type="EMBL" id="JAT50383.1"/>
    </source>
</evidence>
<dbReference type="Pfam" id="PF14432">
    <property type="entry name" value="DYW_deaminase"/>
    <property type="match status" value="1"/>
</dbReference>
<dbReference type="InterPro" id="IPR002885">
    <property type="entry name" value="PPR_rpt"/>
</dbReference>
<dbReference type="InterPro" id="IPR046848">
    <property type="entry name" value="E_motif"/>
</dbReference>
<dbReference type="FunFam" id="1.25.40.10:FF:000982">
    <property type="entry name" value="Pentatricopeptide repeat-containing protein"/>
    <property type="match status" value="1"/>
</dbReference>
<feature type="repeat" description="PPR" evidence="2">
    <location>
        <begin position="223"/>
        <end position="257"/>
    </location>
</feature>
<dbReference type="PANTHER" id="PTHR47926">
    <property type="entry name" value="PENTATRICOPEPTIDE REPEAT-CONTAINING PROTEIN"/>
    <property type="match status" value="1"/>
</dbReference>
<dbReference type="FunFam" id="1.25.40.10:FF:000242">
    <property type="entry name" value="Pentatricopeptide repeat-containing protein"/>
    <property type="match status" value="1"/>
</dbReference>
<dbReference type="Pfam" id="PF01535">
    <property type="entry name" value="PPR"/>
    <property type="match status" value="4"/>
</dbReference>
<feature type="repeat" description="PPR" evidence="2">
    <location>
        <begin position="192"/>
        <end position="222"/>
    </location>
</feature>
<dbReference type="PANTHER" id="PTHR47926:SF367">
    <property type="entry name" value="DYW DOMAIN-CONTAINING PROTEIN"/>
    <property type="match status" value="1"/>
</dbReference>
<dbReference type="AlphaFoldDB" id="A0A1D1Y6Y2"/>
<dbReference type="Pfam" id="PF20431">
    <property type="entry name" value="E_motif"/>
    <property type="match status" value="1"/>
</dbReference>